<organism evidence="1 3">
    <name type="scientific">Caerostris darwini</name>
    <dbReference type="NCBI Taxonomy" id="1538125"/>
    <lineage>
        <taxon>Eukaryota</taxon>
        <taxon>Metazoa</taxon>
        <taxon>Ecdysozoa</taxon>
        <taxon>Arthropoda</taxon>
        <taxon>Chelicerata</taxon>
        <taxon>Arachnida</taxon>
        <taxon>Araneae</taxon>
        <taxon>Araneomorphae</taxon>
        <taxon>Entelegynae</taxon>
        <taxon>Araneoidea</taxon>
        <taxon>Araneidae</taxon>
        <taxon>Caerostris</taxon>
    </lineage>
</organism>
<comment type="caution">
    <text evidence="1">The sequence shown here is derived from an EMBL/GenBank/DDBJ whole genome shotgun (WGS) entry which is preliminary data.</text>
</comment>
<keyword evidence="3" id="KW-1185">Reference proteome</keyword>
<accession>A0AAV4Q715</accession>
<protein>
    <submittedName>
        <fullName evidence="1">Uncharacterized protein</fullName>
    </submittedName>
</protein>
<dbReference type="EMBL" id="BPLQ01004069">
    <property type="protein sequence ID" value="GIY05265.1"/>
    <property type="molecule type" value="Genomic_DNA"/>
</dbReference>
<dbReference type="AlphaFoldDB" id="A0AAV4Q715"/>
<sequence>MMATKEKVIMISDMREINTKPWVPFNYCELLLYRTVRCWGQHKSRCPSIVSRTSNEPDDARICSIVSENLKFVEISLFVETQRCICGVRIALLPPRS</sequence>
<reference evidence="1 3" key="1">
    <citation type="submission" date="2021-06" db="EMBL/GenBank/DDBJ databases">
        <title>Caerostris darwini draft genome.</title>
        <authorList>
            <person name="Kono N."/>
            <person name="Arakawa K."/>
        </authorList>
    </citation>
    <scope>NUCLEOTIDE SEQUENCE [LARGE SCALE GENOMIC DNA]</scope>
</reference>
<evidence type="ECO:0000313" key="3">
    <source>
        <dbReference type="Proteomes" id="UP001054837"/>
    </source>
</evidence>
<proteinExistence type="predicted"/>
<name>A0AAV4Q715_9ARAC</name>
<dbReference type="Proteomes" id="UP001054837">
    <property type="component" value="Unassembled WGS sequence"/>
</dbReference>
<evidence type="ECO:0000313" key="2">
    <source>
        <dbReference type="EMBL" id="GIY05307.1"/>
    </source>
</evidence>
<evidence type="ECO:0000313" key="1">
    <source>
        <dbReference type="EMBL" id="GIY05265.1"/>
    </source>
</evidence>
<gene>
    <name evidence="1" type="ORF">CDAR_203041</name>
    <name evidence="2" type="ORF">CDAR_203321</name>
</gene>
<dbReference type="EMBL" id="BPLQ01004069">
    <property type="protein sequence ID" value="GIY05307.1"/>
    <property type="molecule type" value="Genomic_DNA"/>
</dbReference>